<reference evidence="4" key="1">
    <citation type="journal article" date="2012" name="Nature">
        <title>The oyster genome reveals stress adaptation and complexity of shell formation.</title>
        <authorList>
            <person name="Zhang G."/>
            <person name="Fang X."/>
            <person name="Guo X."/>
            <person name="Li L."/>
            <person name="Luo R."/>
            <person name="Xu F."/>
            <person name="Yang P."/>
            <person name="Zhang L."/>
            <person name="Wang X."/>
            <person name="Qi H."/>
            <person name="Xiong Z."/>
            <person name="Que H."/>
            <person name="Xie Y."/>
            <person name="Holland P.W."/>
            <person name="Paps J."/>
            <person name="Zhu Y."/>
            <person name="Wu F."/>
            <person name="Chen Y."/>
            <person name="Wang J."/>
            <person name="Peng C."/>
            <person name="Meng J."/>
            <person name="Yang L."/>
            <person name="Liu J."/>
            <person name="Wen B."/>
            <person name="Zhang N."/>
            <person name="Huang Z."/>
            <person name="Zhu Q."/>
            <person name="Feng Y."/>
            <person name="Mount A."/>
            <person name="Hedgecock D."/>
            <person name="Xu Z."/>
            <person name="Liu Y."/>
            <person name="Domazet-Loso T."/>
            <person name="Du Y."/>
            <person name="Sun X."/>
            <person name="Zhang S."/>
            <person name="Liu B."/>
            <person name="Cheng P."/>
            <person name="Jiang X."/>
            <person name="Li J."/>
            <person name="Fan D."/>
            <person name="Wang W."/>
            <person name="Fu W."/>
            <person name="Wang T."/>
            <person name="Wang B."/>
            <person name="Zhang J."/>
            <person name="Peng Z."/>
            <person name="Li Y."/>
            <person name="Li N."/>
            <person name="Wang J."/>
            <person name="Chen M."/>
            <person name="He Y."/>
            <person name="Tan F."/>
            <person name="Song X."/>
            <person name="Zheng Q."/>
            <person name="Huang R."/>
            <person name="Yang H."/>
            <person name="Du X."/>
            <person name="Chen L."/>
            <person name="Yang M."/>
            <person name="Gaffney P.M."/>
            <person name="Wang S."/>
            <person name="Luo L."/>
            <person name="She Z."/>
            <person name="Ming Y."/>
            <person name="Huang W."/>
            <person name="Zhang S."/>
            <person name="Huang B."/>
            <person name="Zhang Y."/>
            <person name="Qu T."/>
            <person name="Ni P."/>
            <person name="Miao G."/>
            <person name="Wang J."/>
            <person name="Wang Q."/>
            <person name="Steinberg C.E."/>
            <person name="Wang H."/>
            <person name="Li N."/>
            <person name="Qian L."/>
            <person name="Zhang G."/>
            <person name="Li Y."/>
            <person name="Yang H."/>
            <person name="Liu X."/>
            <person name="Wang J."/>
            <person name="Yin Y."/>
            <person name="Wang J."/>
        </authorList>
    </citation>
    <scope>NUCLEOTIDE SEQUENCE [LARGE SCALE GENOMIC DNA]</scope>
    <source>
        <strain evidence="4">05x7-T-G4-1.051#20</strain>
    </source>
</reference>
<organism evidence="4">
    <name type="scientific">Magallana gigas</name>
    <name type="common">Pacific oyster</name>
    <name type="synonym">Crassostrea gigas</name>
    <dbReference type="NCBI Taxonomy" id="29159"/>
    <lineage>
        <taxon>Eukaryota</taxon>
        <taxon>Metazoa</taxon>
        <taxon>Spiralia</taxon>
        <taxon>Lophotrochozoa</taxon>
        <taxon>Mollusca</taxon>
        <taxon>Bivalvia</taxon>
        <taxon>Autobranchia</taxon>
        <taxon>Pteriomorphia</taxon>
        <taxon>Ostreida</taxon>
        <taxon>Ostreoidea</taxon>
        <taxon>Ostreidae</taxon>
        <taxon>Magallana</taxon>
    </lineage>
</organism>
<evidence type="ECO:0000259" key="3">
    <source>
        <dbReference type="Pfam" id="PF01683"/>
    </source>
</evidence>
<gene>
    <name evidence="4" type="ORF">CGI_10019961</name>
</gene>
<dbReference type="PANTHER" id="PTHR39069">
    <property type="entry name" value="ECDYSONE-INDUCIBLE GENE E1, ISOFORM A"/>
    <property type="match status" value="1"/>
</dbReference>
<keyword evidence="2" id="KW-0812">Transmembrane</keyword>
<feature type="domain" description="EB" evidence="3">
    <location>
        <begin position="78"/>
        <end position="132"/>
    </location>
</feature>
<keyword evidence="2" id="KW-0472">Membrane</keyword>
<dbReference type="PANTHER" id="PTHR39069:SF8">
    <property type="entry name" value="FI17111P1"/>
    <property type="match status" value="1"/>
</dbReference>
<dbReference type="Pfam" id="PF01683">
    <property type="entry name" value="EB"/>
    <property type="match status" value="2"/>
</dbReference>
<feature type="domain" description="EB" evidence="3">
    <location>
        <begin position="165"/>
        <end position="212"/>
    </location>
</feature>
<protein>
    <recommendedName>
        <fullName evidence="3">EB domain-containing protein</fullName>
    </recommendedName>
</protein>
<dbReference type="InterPro" id="IPR006149">
    <property type="entry name" value="EB_dom"/>
</dbReference>
<feature type="compositionally biased region" description="Polar residues" evidence="1">
    <location>
        <begin position="291"/>
        <end position="306"/>
    </location>
</feature>
<dbReference type="HOGENOM" id="CLU_746499_0_0_1"/>
<dbReference type="InParanoid" id="K1QPF6"/>
<sequence>MAASANKRCDNDTQCAYLDHSTCNKTSGLCQCVTGYYHLWETNTCVTAQGIGESCNASIQCKAKTPYSICDTEKKCGCQQGYLELNNSCSPGRHLNDTCTDSTQCSAATSNAICRSGVCECTEGHLAISNRCINDRRLGEQCEDHIQCKAATRHSMCNKDNECSCQERYVELNDSCVSVRRLKESCDAPIQCSEATANSLCNKKTGVCECIEVQILLDEIRKNYVNCTYSSGGCKKNETIKKNDNSSLVSGIGVACFLLGAAIGGLVYLIIARNRRKAKLRSKTSSEDATEQLSVQVSQQMNSRPVYNNDIRDNEEGNDVYIHLHQDPFEVDVQSDYDHAPQQMTAEDDYSHMNTCNKTPVHEPDDYGELN</sequence>
<name>K1QPF6_MAGGI</name>
<feature type="region of interest" description="Disordered" evidence="1">
    <location>
        <begin position="280"/>
        <end position="306"/>
    </location>
</feature>
<evidence type="ECO:0000313" key="4">
    <source>
        <dbReference type="EMBL" id="EKC30725.1"/>
    </source>
</evidence>
<keyword evidence="2" id="KW-1133">Transmembrane helix</keyword>
<dbReference type="AlphaFoldDB" id="K1QPF6"/>
<evidence type="ECO:0000256" key="2">
    <source>
        <dbReference type="SAM" id="Phobius"/>
    </source>
</evidence>
<feature type="transmembrane region" description="Helical" evidence="2">
    <location>
        <begin position="248"/>
        <end position="271"/>
    </location>
</feature>
<feature type="region of interest" description="Disordered" evidence="1">
    <location>
        <begin position="346"/>
        <end position="371"/>
    </location>
</feature>
<dbReference type="EMBL" id="JH817906">
    <property type="protein sequence ID" value="EKC30725.1"/>
    <property type="molecule type" value="Genomic_DNA"/>
</dbReference>
<accession>K1QPF6</accession>
<proteinExistence type="predicted"/>
<evidence type="ECO:0000256" key="1">
    <source>
        <dbReference type="SAM" id="MobiDB-lite"/>
    </source>
</evidence>